<gene>
    <name evidence="2" type="ORF">LY79DRAFT_238255</name>
</gene>
<dbReference type="EMBL" id="JAHLJV010000037">
    <property type="protein sequence ID" value="KAK1589685.1"/>
    <property type="molecule type" value="Genomic_DNA"/>
</dbReference>
<organism evidence="2 3">
    <name type="scientific">Colletotrichum navitas</name>
    <dbReference type="NCBI Taxonomy" id="681940"/>
    <lineage>
        <taxon>Eukaryota</taxon>
        <taxon>Fungi</taxon>
        <taxon>Dikarya</taxon>
        <taxon>Ascomycota</taxon>
        <taxon>Pezizomycotina</taxon>
        <taxon>Sordariomycetes</taxon>
        <taxon>Hypocreomycetidae</taxon>
        <taxon>Glomerellales</taxon>
        <taxon>Glomerellaceae</taxon>
        <taxon>Colletotrichum</taxon>
        <taxon>Colletotrichum graminicola species complex</taxon>
    </lineage>
</organism>
<evidence type="ECO:0000313" key="3">
    <source>
        <dbReference type="Proteomes" id="UP001230504"/>
    </source>
</evidence>
<proteinExistence type="predicted"/>
<keyword evidence="3" id="KW-1185">Reference proteome</keyword>
<reference evidence="2" key="1">
    <citation type="submission" date="2021-06" db="EMBL/GenBank/DDBJ databases">
        <title>Comparative genomics, transcriptomics and evolutionary studies reveal genomic signatures of adaptation to plant cell wall in hemibiotrophic fungi.</title>
        <authorList>
            <consortium name="DOE Joint Genome Institute"/>
            <person name="Baroncelli R."/>
            <person name="Diaz J.F."/>
            <person name="Benocci T."/>
            <person name="Peng M."/>
            <person name="Battaglia E."/>
            <person name="Haridas S."/>
            <person name="Andreopoulos W."/>
            <person name="Labutti K."/>
            <person name="Pangilinan J."/>
            <person name="Floch G.L."/>
            <person name="Makela M.R."/>
            <person name="Henrissat B."/>
            <person name="Grigoriev I.V."/>
            <person name="Crouch J.A."/>
            <person name="De Vries R.P."/>
            <person name="Sukno S.A."/>
            <person name="Thon M.R."/>
        </authorList>
    </citation>
    <scope>NUCLEOTIDE SEQUENCE</scope>
    <source>
        <strain evidence="2">CBS 125086</strain>
    </source>
</reference>
<evidence type="ECO:0000256" key="1">
    <source>
        <dbReference type="SAM" id="MobiDB-lite"/>
    </source>
</evidence>
<dbReference type="AlphaFoldDB" id="A0AAD8PX47"/>
<dbReference type="Proteomes" id="UP001230504">
    <property type="component" value="Unassembled WGS sequence"/>
</dbReference>
<dbReference type="GeneID" id="85435960"/>
<protein>
    <submittedName>
        <fullName evidence="2">Uncharacterized protein</fullName>
    </submittedName>
</protein>
<comment type="caution">
    <text evidence="2">The sequence shown here is derived from an EMBL/GenBank/DDBJ whole genome shotgun (WGS) entry which is preliminary data.</text>
</comment>
<dbReference type="RefSeq" id="XP_060413226.1">
    <property type="nucleotide sequence ID" value="XM_060551720.1"/>
</dbReference>
<evidence type="ECO:0000313" key="2">
    <source>
        <dbReference type="EMBL" id="KAK1589685.1"/>
    </source>
</evidence>
<name>A0AAD8PX47_9PEZI</name>
<sequence length="137" mass="14785">MQCTLEEPASDLISAGHRGIPFPFPLLISRRRPLGNGAGRGPRFAAVFPHLVLSRQKPLAPKSHVPTSSPPRPFTPARLASVPPLVPQAPLTMQPSLTPPLQREPMVFTPGAASGLIPLWHAAGCQMTRDMTLPPRR</sequence>
<accession>A0AAD8PX47</accession>
<feature type="region of interest" description="Disordered" evidence="1">
    <location>
        <begin position="58"/>
        <end position="80"/>
    </location>
</feature>